<feature type="transmembrane region" description="Helical" evidence="1">
    <location>
        <begin position="238"/>
        <end position="256"/>
    </location>
</feature>
<accession>A0ABP3UTM7</accession>
<gene>
    <name evidence="2" type="ORF">GCM10008906_17340</name>
</gene>
<feature type="transmembrane region" description="Helical" evidence="1">
    <location>
        <begin position="20"/>
        <end position="38"/>
    </location>
</feature>
<proteinExistence type="predicted"/>
<dbReference type="PANTHER" id="PTHR37305">
    <property type="entry name" value="INTEGRAL MEMBRANE PROTEIN-RELATED"/>
    <property type="match status" value="1"/>
</dbReference>
<sequence>MMAKFLKNEITKLVHSKKLYILIGFIIFMAISICFIMNSQEARLESNPKEALEYSKEMLNDLLNMNSSIFLKQLGTEFIFRTAAPYFAFFMIVFSIGIFGEDFFSGNMKFFIRLHKDNSSIFKAKVLSLIVYSFLVVVLTLLLGFIVGIFFFGLSFKGLSQVILIYLSAIIPMASWGLIFGLVSMYIKNKNVSIALGIAVSIFLSISDKTTITNNFSPIGVIGYVGRVRFDGVDFKTLIIGNLVALIYFVVAYFIGKNIFEKREFSY</sequence>
<feature type="transmembrane region" description="Helical" evidence="1">
    <location>
        <begin position="86"/>
        <end position="105"/>
    </location>
</feature>
<evidence type="ECO:0008006" key="4">
    <source>
        <dbReference type="Google" id="ProtNLM"/>
    </source>
</evidence>
<dbReference type="Proteomes" id="UP001501510">
    <property type="component" value="Unassembled WGS sequence"/>
</dbReference>
<feature type="transmembrane region" description="Helical" evidence="1">
    <location>
        <begin position="163"/>
        <end position="184"/>
    </location>
</feature>
<keyword evidence="1" id="KW-1133">Transmembrane helix</keyword>
<evidence type="ECO:0000256" key="1">
    <source>
        <dbReference type="SAM" id="Phobius"/>
    </source>
</evidence>
<feature type="transmembrane region" description="Helical" evidence="1">
    <location>
        <begin position="191"/>
        <end position="207"/>
    </location>
</feature>
<evidence type="ECO:0000313" key="2">
    <source>
        <dbReference type="EMBL" id="GAA0739063.1"/>
    </source>
</evidence>
<name>A0ABP3UTM7_9CLOT</name>
<feature type="transmembrane region" description="Helical" evidence="1">
    <location>
        <begin position="126"/>
        <end position="151"/>
    </location>
</feature>
<evidence type="ECO:0000313" key="3">
    <source>
        <dbReference type="Proteomes" id="UP001501510"/>
    </source>
</evidence>
<keyword evidence="3" id="KW-1185">Reference proteome</keyword>
<keyword evidence="1" id="KW-0812">Transmembrane</keyword>
<reference evidence="3" key="1">
    <citation type="journal article" date="2019" name="Int. J. Syst. Evol. Microbiol.">
        <title>The Global Catalogue of Microorganisms (GCM) 10K type strain sequencing project: providing services to taxonomists for standard genome sequencing and annotation.</title>
        <authorList>
            <consortium name="The Broad Institute Genomics Platform"/>
            <consortium name="The Broad Institute Genome Sequencing Center for Infectious Disease"/>
            <person name="Wu L."/>
            <person name="Ma J."/>
        </authorList>
    </citation>
    <scope>NUCLEOTIDE SEQUENCE [LARGE SCALE GENOMIC DNA]</scope>
    <source>
        <strain evidence="3">JCM 1407</strain>
    </source>
</reference>
<protein>
    <recommendedName>
        <fullName evidence="4">ABC-2 family transporter protein</fullName>
    </recommendedName>
</protein>
<comment type="caution">
    <text evidence="2">The sequence shown here is derived from an EMBL/GenBank/DDBJ whole genome shotgun (WGS) entry which is preliminary data.</text>
</comment>
<dbReference type="PANTHER" id="PTHR37305:SF1">
    <property type="entry name" value="MEMBRANE PROTEIN"/>
    <property type="match status" value="1"/>
</dbReference>
<keyword evidence="1" id="KW-0472">Membrane</keyword>
<dbReference type="EMBL" id="BAAACG010000008">
    <property type="protein sequence ID" value="GAA0739063.1"/>
    <property type="molecule type" value="Genomic_DNA"/>
</dbReference>
<organism evidence="2 3">
    <name type="scientific">Clostridium oceanicum</name>
    <dbReference type="NCBI Taxonomy" id="1543"/>
    <lineage>
        <taxon>Bacteria</taxon>
        <taxon>Bacillati</taxon>
        <taxon>Bacillota</taxon>
        <taxon>Clostridia</taxon>
        <taxon>Eubacteriales</taxon>
        <taxon>Clostridiaceae</taxon>
        <taxon>Clostridium</taxon>
    </lineage>
</organism>